<dbReference type="Pfam" id="PF14559">
    <property type="entry name" value="TPR_19"/>
    <property type="match status" value="1"/>
</dbReference>
<feature type="repeat" description="TPR" evidence="3">
    <location>
        <begin position="95"/>
        <end position="128"/>
    </location>
</feature>
<dbReference type="Pfam" id="PF00069">
    <property type="entry name" value="Pkinase"/>
    <property type="match status" value="1"/>
</dbReference>
<dbReference type="GO" id="GO:0005524">
    <property type="term" value="F:ATP binding"/>
    <property type="evidence" value="ECO:0007669"/>
    <property type="project" value="InterPro"/>
</dbReference>
<dbReference type="Pfam" id="PF00515">
    <property type="entry name" value="TPR_1"/>
    <property type="match status" value="2"/>
</dbReference>
<feature type="repeat" description="TPR" evidence="3">
    <location>
        <begin position="941"/>
        <end position="974"/>
    </location>
</feature>
<dbReference type="PROSITE" id="PS50011">
    <property type="entry name" value="PROTEIN_KINASE_DOM"/>
    <property type="match status" value="1"/>
</dbReference>
<dbReference type="GO" id="GO:0004672">
    <property type="term" value="F:protein kinase activity"/>
    <property type="evidence" value="ECO:0007669"/>
    <property type="project" value="InterPro"/>
</dbReference>
<evidence type="ECO:0000259" key="4">
    <source>
        <dbReference type="PROSITE" id="PS50011"/>
    </source>
</evidence>
<feature type="repeat" description="TPR" evidence="3">
    <location>
        <begin position="847"/>
        <end position="880"/>
    </location>
</feature>
<dbReference type="InterPro" id="IPR000719">
    <property type="entry name" value="Prot_kinase_dom"/>
</dbReference>
<dbReference type="Gene3D" id="1.25.40.10">
    <property type="entry name" value="Tetratricopeptide repeat domain"/>
    <property type="match status" value="5"/>
</dbReference>
<dbReference type="PANTHER" id="PTHR44858">
    <property type="entry name" value="TETRATRICOPEPTIDE REPEAT PROTEIN 6"/>
    <property type="match status" value="1"/>
</dbReference>
<dbReference type="Pfam" id="PF13181">
    <property type="entry name" value="TPR_8"/>
    <property type="match status" value="3"/>
</dbReference>
<feature type="domain" description="Protein kinase" evidence="4">
    <location>
        <begin position="1110"/>
        <end position="1369"/>
    </location>
</feature>
<dbReference type="PROSITE" id="PS50005">
    <property type="entry name" value="TPR"/>
    <property type="match status" value="8"/>
</dbReference>
<evidence type="ECO:0000313" key="5">
    <source>
        <dbReference type="EMBL" id="CAG8742356.1"/>
    </source>
</evidence>
<gene>
    <name evidence="5" type="ORF">CPELLU_LOCUS14163</name>
</gene>
<dbReference type="SUPFAM" id="SSF48452">
    <property type="entry name" value="TPR-like"/>
    <property type="match status" value="3"/>
</dbReference>
<comment type="caution">
    <text evidence="5">The sequence shown here is derived from an EMBL/GenBank/DDBJ whole genome shotgun (WGS) entry which is preliminary data.</text>
</comment>
<protein>
    <submittedName>
        <fullName evidence="5">19101_t:CDS:1</fullName>
    </submittedName>
</protein>
<keyword evidence="6" id="KW-1185">Reference proteome</keyword>
<accession>A0A9N9NKL7</accession>
<dbReference type="SMART" id="SM00220">
    <property type="entry name" value="S_TKc"/>
    <property type="match status" value="1"/>
</dbReference>
<evidence type="ECO:0000313" key="6">
    <source>
        <dbReference type="Proteomes" id="UP000789759"/>
    </source>
</evidence>
<feature type="repeat" description="TPR" evidence="3">
    <location>
        <begin position="325"/>
        <end position="358"/>
    </location>
</feature>
<organism evidence="5 6">
    <name type="scientific">Cetraspora pellucida</name>
    <dbReference type="NCBI Taxonomy" id="1433469"/>
    <lineage>
        <taxon>Eukaryota</taxon>
        <taxon>Fungi</taxon>
        <taxon>Fungi incertae sedis</taxon>
        <taxon>Mucoromycota</taxon>
        <taxon>Glomeromycotina</taxon>
        <taxon>Glomeromycetes</taxon>
        <taxon>Diversisporales</taxon>
        <taxon>Gigasporaceae</taxon>
        <taxon>Cetraspora</taxon>
    </lineage>
</organism>
<proteinExistence type="predicted"/>
<dbReference type="Gene3D" id="1.10.510.10">
    <property type="entry name" value="Transferase(Phosphotransferase) domain 1"/>
    <property type="match status" value="2"/>
</dbReference>
<feature type="non-terminal residue" evidence="5">
    <location>
        <position position="1369"/>
    </location>
</feature>
<keyword evidence="1" id="KW-0677">Repeat</keyword>
<evidence type="ECO:0000256" key="2">
    <source>
        <dbReference type="ARBA" id="ARBA00022803"/>
    </source>
</evidence>
<dbReference type="InterPro" id="IPR011990">
    <property type="entry name" value="TPR-like_helical_dom_sf"/>
</dbReference>
<dbReference type="EMBL" id="CAJVQA010016327">
    <property type="protein sequence ID" value="CAG8742356.1"/>
    <property type="molecule type" value="Genomic_DNA"/>
</dbReference>
<feature type="repeat" description="TPR" evidence="3">
    <location>
        <begin position="813"/>
        <end position="846"/>
    </location>
</feature>
<dbReference type="Proteomes" id="UP000789759">
    <property type="component" value="Unassembled WGS sequence"/>
</dbReference>
<sequence>MPLYEKYFKALLDGKVKAMLESPPGGRNIIKFTPRCYYYSELAIREGILMEMIVERTVAKYDMIYKSGHYYNGNALRCDTLMNILWTLDIGLNSATSFENRSMIYYALKDYNEALINVNKALEIGPESLHAFKLRGEIHRVLGNYDQGLVDLNRALGINSKDSSTLVIRGILYSNLGDYHRALADLDKAVTESISFKTTPVSSVSQSWINLFDLTEAYQEDIIALRVRSSLHKVLKNYNQALADLNRSLEIDPISDSALLDRSCLYSELKNHNQALIDLNRVLELDKYNGRAIYLRSVTHYELRNLDKALADINKLNSFNIANSAAVLSLRGIVLYGLKNYEESLANFNKVLEIEPKGPFSSIALEYRGRILLSFNNSEGLADLYKAGAIPKCLDLDTSLIYFTLGNYDQALIDLDNSLTIRPKSIWSLELRADVHIILKNYDQALDDLNKTLEINPKKVSALLKRGILYRDHNNCDKVFKNDCKLLNENKSLRISISSGNENVDQILTNTKWTLVLESCKKAINQWLSEYFSNEIRSLNEYEVSYFIDELKDYDDLFLAMDVDLKKINIIWDENISFLTENSFSTRQKINEFMIQAIYKNDLLNASEIVHLLERLQNAEDNYLSFNGVDKFKMDHIWNLIIKMFSKKTFSTDQQAFDFLVQFANGIVNFNNAENALLLARLHIVFALFKKVTSTMASNIVLNQQIYDDRHDKKRINFIWDIFCRIFSKENFLNNQQVLEFFNKFANGIANLNEAENAFFLARLKIAVILCVKRSPSTLDKSKLFLSQQICNDNSLKVDEIIYLFNYLQNDYNDDFNNLIFDNIKLNNYNRALSDFDKALEIDPKNAFACQQRSILYGKLNDYDRAADELHKILKDDPGDIDSLELLGKIQCKASLDKLLNGDFEGLNNGCSLDREEEINGDYNQELLQLNKILEINPNCSFTLEKRGEIHKKLKNYNEALKDFNKALENNHNNVFALKNRGKIHYKLHNFEQALADFNKALEVDSYNLDIILLRGCLQLRQKNFNQAQYGFEEVLTIDPENSEALDHLGLLQYSTRHDPNFAFNLKKRRENKYSKKLSHNKRWTSGNRQVDIVIKTSGGEWKWIEPNQLSNIAHLADGGLSTVYTATWHDNDYKDKEAKLVALKTINFTNNNTSKALNEMANLSKFRFVNYTHGITKHLDSYAIVMDYFPSGDLQQLSSLHKEGIIHGDLHSGNILIRDNKPFISDLGLSSISMHKNATRNEVYGCIPYMAPELFISESHSFASDMYAIGIIMWEISAGTPECWIEMMERCWANNPKLRPDAFDLYIEVIDLKGKPDVIKKLEEADEFQKEHPGSQENKSLSITKYVSSFISCITEDELFDINFAIEN</sequence>
<feature type="repeat" description="TPR" evidence="3">
    <location>
        <begin position="426"/>
        <end position="459"/>
    </location>
</feature>
<dbReference type="SMART" id="SM00028">
    <property type="entry name" value="TPR"/>
    <property type="match status" value="14"/>
</dbReference>
<dbReference type="CDD" id="cd00180">
    <property type="entry name" value="PKc"/>
    <property type="match status" value="1"/>
</dbReference>
<evidence type="ECO:0000256" key="3">
    <source>
        <dbReference type="PROSITE-ProRule" id="PRU00339"/>
    </source>
</evidence>
<evidence type="ECO:0000256" key="1">
    <source>
        <dbReference type="ARBA" id="ARBA00022737"/>
    </source>
</evidence>
<dbReference type="OrthoDB" id="2433473at2759"/>
<dbReference type="InterPro" id="IPR019734">
    <property type="entry name" value="TPR_rpt"/>
</dbReference>
<reference evidence="5" key="1">
    <citation type="submission" date="2021-06" db="EMBL/GenBank/DDBJ databases">
        <authorList>
            <person name="Kallberg Y."/>
            <person name="Tangrot J."/>
            <person name="Rosling A."/>
        </authorList>
    </citation>
    <scope>NUCLEOTIDE SEQUENCE</scope>
    <source>
        <strain evidence="5">FL966</strain>
    </source>
</reference>
<feature type="repeat" description="TPR" evidence="3">
    <location>
        <begin position="1009"/>
        <end position="1042"/>
    </location>
</feature>
<dbReference type="SUPFAM" id="SSF56112">
    <property type="entry name" value="Protein kinase-like (PK-like)"/>
    <property type="match status" value="1"/>
</dbReference>
<dbReference type="InterPro" id="IPR050498">
    <property type="entry name" value="Ycf3"/>
</dbReference>
<dbReference type="PANTHER" id="PTHR44858:SF1">
    <property type="entry name" value="UDP-N-ACETYLGLUCOSAMINE--PEPTIDE N-ACETYLGLUCOSAMINYLTRANSFERASE SPINDLY-RELATED"/>
    <property type="match status" value="1"/>
</dbReference>
<name>A0A9N9NKL7_9GLOM</name>
<keyword evidence="2 3" id="KW-0802">TPR repeat</keyword>
<feature type="repeat" description="TPR" evidence="3">
    <location>
        <begin position="975"/>
        <end position="1008"/>
    </location>
</feature>
<dbReference type="InterPro" id="IPR011009">
    <property type="entry name" value="Kinase-like_dom_sf"/>
</dbReference>